<organism evidence="1 2">
    <name type="scientific">Ornatilinea apprima</name>
    <dbReference type="NCBI Taxonomy" id="1134406"/>
    <lineage>
        <taxon>Bacteria</taxon>
        <taxon>Bacillati</taxon>
        <taxon>Chloroflexota</taxon>
        <taxon>Anaerolineae</taxon>
        <taxon>Anaerolineales</taxon>
        <taxon>Anaerolineaceae</taxon>
        <taxon>Ornatilinea</taxon>
    </lineage>
</organism>
<proteinExistence type="predicted"/>
<gene>
    <name evidence="1" type="ORF">ADN00_10400</name>
</gene>
<dbReference type="RefSeq" id="WP_075062934.1">
    <property type="nucleotide sequence ID" value="NZ_LGCL01000024.1"/>
</dbReference>
<dbReference type="OrthoDB" id="158804at2"/>
<keyword evidence="2" id="KW-1185">Reference proteome</keyword>
<sequence>MFVIIWLVGVFVLGAAIMVVLALQGFEIRPKAFRAPTSRPAPEPQPLPEDHLPLPVRDYLRASLCGAAALPENAAVWGRAQVRYKRRWLPMRFKTLYLPGSAFYRRWQGSWYGMPVARGEEYLRGGRGVIRMSRRAQNGDTIDHWNLLKLWVEAVWHPSIYALDSRARWEGLSNLAAELVVPYNGGETRLTAFFDPQTNLLSHFTALQPRSGYARPQLWRVDFSDWERINGVMLPSQAVFRWEDDPQPYARWKIDGAAVNINAARWLGGARLEK</sequence>
<comment type="caution">
    <text evidence="1">The sequence shown here is derived from an EMBL/GenBank/DDBJ whole genome shotgun (WGS) entry which is preliminary data.</text>
</comment>
<evidence type="ECO:0000313" key="2">
    <source>
        <dbReference type="Proteomes" id="UP000050417"/>
    </source>
</evidence>
<accession>A0A0P6XB68</accession>
<protein>
    <submittedName>
        <fullName evidence="1">Uncharacterized protein</fullName>
    </submittedName>
</protein>
<dbReference type="InterPro" id="IPR046674">
    <property type="entry name" value="DUF6544"/>
</dbReference>
<dbReference type="EMBL" id="LGCL01000024">
    <property type="protein sequence ID" value="KPL76981.1"/>
    <property type="molecule type" value="Genomic_DNA"/>
</dbReference>
<dbReference type="Pfam" id="PF20181">
    <property type="entry name" value="DUF6544"/>
    <property type="match status" value="1"/>
</dbReference>
<dbReference type="Proteomes" id="UP000050417">
    <property type="component" value="Unassembled WGS sequence"/>
</dbReference>
<reference evidence="1 2" key="1">
    <citation type="submission" date="2015-07" db="EMBL/GenBank/DDBJ databases">
        <title>Genome sequence of Ornatilinea apprima DSM 23815.</title>
        <authorList>
            <person name="Hemp J."/>
            <person name="Ward L.M."/>
            <person name="Pace L.A."/>
            <person name="Fischer W.W."/>
        </authorList>
    </citation>
    <scope>NUCLEOTIDE SEQUENCE [LARGE SCALE GENOMIC DNA]</scope>
    <source>
        <strain evidence="1 2">P3M-1</strain>
    </source>
</reference>
<dbReference type="AlphaFoldDB" id="A0A0P6XB68"/>
<name>A0A0P6XB68_9CHLR</name>
<evidence type="ECO:0000313" key="1">
    <source>
        <dbReference type="EMBL" id="KPL76981.1"/>
    </source>
</evidence>